<evidence type="ECO:0000313" key="1">
    <source>
        <dbReference type="EMBL" id="CAG8761212.1"/>
    </source>
</evidence>
<sequence>SDSSHVIASVNSDSFFFSSLSFLIETRYMSFLDEQQKSTLLYKLDDILSIPVDKLSDIKIYNSLNDGNCGFHVLAIAIRGNEENWNLIKLAMSNQLNKRIEIYKDWLGYNINLLKQILEFQALSCYRLFWFLSPDCTQLAATLSLFLLLFLMKEMNR</sequence>
<evidence type="ECO:0000313" key="2">
    <source>
        <dbReference type="Proteomes" id="UP000789920"/>
    </source>
</evidence>
<accession>A0ACA9QQU9</accession>
<name>A0ACA9QQU9_9GLOM</name>
<dbReference type="Proteomes" id="UP000789920">
    <property type="component" value="Unassembled WGS sequence"/>
</dbReference>
<reference evidence="1" key="1">
    <citation type="submission" date="2021-06" db="EMBL/GenBank/DDBJ databases">
        <authorList>
            <person name="Kallberg Y."/>
            <person name="Tangrot J."/>
            <person name="Rosling A."/>
        </authorList>
    </citation>
    <scope>NUCLEOTIDE SEQUENCE</scope>
    <source>
        <strain evidence="1">MA461A</strain>
    </source>
</reference>
<comment type="caution">
    <text evidence="1">The sequence shown here is derived from an EMBL/GenBank/DDBJ whole genome shotgun (WGS) entry which is preliminary data.</text>
</comment>
<keyword evidence="2" id="KW-1185">Reference proteome</keyword>
<gene>
    <name evidence="1" type="ORF">RPERSI_LOCUS15248</name>
</gene>
<feature type="non-terminal residue" evidence="1">
    <location>
        <position position="1"/>
    </location>
</feature>
<protein>
    <submittedName>
        <fullName evidence="1">28101_t:CDS:1</fullName>
    </submittedName>
</protein>
<feature type="non-terminal residue" evidence="1">
    <location>
        <position position="157"/>
    </location>
</feature>
<dbReference type="EMBL" id="CAJVQC010036383">
    <property type="protein sequence ID" value="CAG8761212.1"/>
    <property type="molecule type" value="Genomic_DNA"/>
</dbReference>
<proteinExistence type="predicted"/>
<organism evidence="1 2">
    <name type="scientific">Racocetra persica</name>
    <dbReference type="NCBI Taxonomy" id="160502"/>
    <lineage>
        <taxon>Eukaryota</taxon>
        <taxon>Fungi</taxon>
        <taxon>Fungi incertae sedis</taxon>
        <taxon>Mucoromycota</taxon>
        <taxon>Glomeromycotina</taxon>
        <taxon>Glomeromycetes</taxon>
        <taxon>Diversisporales</taxon>
        <taxon>Gigasporaceae</taxon>
        <taxon>Racocetra</taxon>
    </lineage>
</organism>